<dbReference type="Proteomes" id="UP000663855">
    <property type="component" value="Unassembled WGS sequence"/>
</dbReference>
<dbReference type="InterPro" id="IPR019306">
    <property type="entry name" value="TMEM231"/>
</dbReference>
<dbReference type="OrthoDB" id="426438at2759"/>
<dbReference type="GO" id="GO:0035869">
    <property type="term" value="C:ciliary transition zone"/>
    <property type="evidence" value="ECO:0007669"/>
    <property type="project" value="TreeGrafter"/>
</dbReference>
<keyword evidence="4" id="KW-1003">Cell membrane</keyword>
<proteinExistence type="inferred from homology"/>
<dbReference type="Proteomes" id="UP000663834">
    <property type="component" value="Unassembled WGS sequence"/>
</dbReference>
<comment type="similarity">
    <text evidence="2">Belongs to the TMEM231 family.</text>
</comment>
<sequence length="320" mass="37402">MPLYEIFSHSDRFHYRANIFSLATCFLILCTILTFLPPFLFAYYAGGFWVKEASYSEQPRVNYSAKYIVIVDNDDSTRNRFFASSYLDINTVFRDVLITGTNTFDAYDTNRDGVTDQFYITIQVLFGSTTTVVSLQNLNVWIIFQYELRARQYILMETMALVNLFPPDNMVLSNNPNVTVLGDLVLKQRQPIQSSGSDSTYNQSIINLDNLFTTSSIDLNPVLDEYFTRNYYTSYEPQYVRWRRGATSGTNILTINIIVNTKQQAIRFIPGFWQEFKWGWIQYICALLPFILVFNRIKEFVFQSQLVRTSVEFPYHRHKS</sequence>
<evidence type="ECO:0000256" key="12">
    <source>
        <dbReference type="SAM" id="Phobius"/>
    </source>
</evidence>
<comment type="caution">
    <text evidence="13">The sequence shown here is derived from an EMBL/GenBank/DDBJ whole genome shotgun (WGS) entry which is preliminary data.</text>
</comment>
<evidence type="ECO:0000256" key="7">
    <source>
        <dbReference type="ARBA" id="ARBA00023069"/>
    </source>
</evidence>
<evidence type="ECO:0000256" key="11">
    <source>
        <dbReference type="ARBA" id="ARBA00024803"/>
    </source>
</evidence>
<dbReference type="EMBL" id="CAJNOV010014547">
    <property type="protein sequence ID" value="CAF1554844.1"/>
    <property type="molecule type" value="Genomic_DNA"/>
</dbReference>
<gene>
    <name evidence="18" type="ORF">BYL167_LOCUS19430</name>
    <name evidence="14" type="ORF">CJN711_LOCUS30695</name>
    <name evidence="20" type="ORF">GIL414_LOCUS40593</name>
    <name evidence="13" type="ORF">KQP761_LOCUS13232</name>
    <name evidence="16" type="ORF">MBJ925_LOCUS29780</name>
    <name evidence="17" type="ORF">OVN521_LOCUS13642</name>
    <name evidence="19" type="ORF">SMN809_LOCUS19517</name>
    <name evidence="15" type="ORF">WKI299_LOCUS7394</name>
</gene>
<dbReference type="Proteomes" id="UP000663856">
    <property type="component" value="Unassembled WGS sequence"/>
</dbReference>
<evidence type="ECO:0000256" key="1">
    <source>
        <dbReference type="ARBA" id="ARBA00004272"/>
    </source>
</evidence>
<evidence type="ECO:0000313" key="17">
    <source>
        <dbReference type="EMBL" id="CAF3975877.1"/>
    </source>
</evidence>
<dbReference type="PANTHER" id="PTHR14605">
    <property type="entry name" value="CHST5 PROTEIN"/>
    <property type="match status" value="1"/>
</dbReference>
<dbReference type="GO" id="GO:0060271">
    <property type="term" value="P:cilium assembly"/>
    <property type="evidence" value="ECO:0007669"/>
    <property type="project" value="TreeGrafter"/>
</dbReference>
<dbReference type="Proteomes" id="UP000681967">
    <property type="component" value="Unassembled WGS sequence"/>
</dbReference>
<dbReference type="Proteomes" id="UP000663866">
    <property type="component" value="Unassembled WGS sequence"/>
</dbReference>
<dbReference type="Proteomes" id="UP000676336">
    <property type="component" value="Unassembled WGS sequence"/>
</dbReference>
<dbReference type="GO" id="GO:0032880">
    <property type="term" value="P:regulation of protein localization"/>
    <property type="evidence" value="ECO:0007669"/>
    <property type="project" value="TreeGrafter"/>
</dbReference>
<protein>
    <recommendedName>
        <fullName evidence="3">Transmembrane protein 231</fullName>
    </recommendedName>
</protein>
<dbReference type="PANTHER" id="PTHR14605:SF1">
    <property type="entry name" value="TRANSMEMBRANE PROTEIN 231"/>
    <property type="match status" value="1"/>
</dbReference>
<dbReference type="EMBL" id="CAJOBI010009787">
    <property type="protein sequence ID" value="CAF4146157.1"/>
    <property type="molecule type" value="Genomic_DNA"/>
</dbReference>
<dbReference type="Pfam" id="PF10149">
    <property type="entry name" value="TM231"/>
    <property type="match status" value="1"/>
</dbReference>
<evidence type="ECO:0000256" key="3">
    <source>
        <dbReference type="ARBA" id="ARBA00015087"/>
    </source>
</evidence>
<dbReference type="EMBL" id="CAJNOW010006095">
    <property type="protein sequence ID" value="CAF1474658.1"/>
    <property type="molecule type" value="Genomic_DNA"/>
</dbReference>
<organism evidence="13 21">
    <name type="scientific">Rotaria magnacalcarata</name>
    <dbReference type="NCBI Taxonomy" id="392030"/>
    <lineage>
        <taxon>Eukaryota</taxon>
        <taxon>Metazoa</taxon>
        <taxon>Spiralia</taxon>
        <taxon>Gnathifera</taxon>
        <taxon>Rotifera</taxon>
        <taxon>Eurotatoria</taxon>
        <taxon>Bdelloidea</taxon>
        <taxon>Philodinida</taxon>
        <taxon>Philodinidae</taxon>
        <taxon>Rotaria</taxon>
    </lineage>
</organism>
<comment type="subcellular location">
    <subcellularLocation>
        <location evidence="1">Cell projection</location>
        <location evidence="1">Cilium membrane</location>
        <topology evidence="1">Multi-pass membrane protein</topology>
    </subcellularLocation>
</comment>
<dbReference type="Proteomes" id="UP000663824">
    <property type="component" value="Unassembled WGS sequence"/>
</dbReference>
<keyword evidence="8 12" id="KW-0472">Membrane</keyword>
<dbReference type="EMBL" id="CAJNRE010015961">
    <property type="protein sequence ID" value="CAF2142498.1"/>
    <property type="molecule type" value="Genomic_DNA"/>
</dbReference>
<dbReference type="EMBL" id="CAJOBH010008241">
    <property type="protein sequence ID" value="CAF4107490.1"/>
    <property type="molecule type" value="Genomic_DNA"/>
</dbReference>
<evidence type="ECO:0000313" key="14">
    <source>
        <dbReference type="EMBL" id="CAF1554844.1"/>
    </source>
</evidence>
<dbReference type="EMBL" id="CAJOBG010002003">
    <property type="protein sequence ID" value="CAF3975877.1"/>
    <property type="molecule type" value="Genomic_DNA"/>
</dbReference>
<keyword evidence="9" id="KW-0325">Glycoprotein</keyword>
<keyword evidence="5 12" id="KW-0812">Transmembrane</keyword>
<evidence type="ECO:0000313" key="21">
    <source>
        <dbReference type="Proteomes" id="UP000663834"/>
    </source>
</evidence>
<dbReference type="AlphaFoldDB" id="A0A815RB49"/>
<evidence type="ECO:0000313" key="16">
    <source>
        <dbReference type="EMBL" id="CAF2142498.1"/>
    </source>
</evidence>
<evidence type="ECO:0000313" key="19">
    <source>
        <dbReference type="EMBL" id="CAF4146157.1"/>
    </source>
</evidence>
<evidence type="ECO:0000256" key="9">
    <source>
        <dbReference type="ARBA" id="ARBA00023180"/>
    </source>
</evidence>
<comment type="function">
    <text evidence="11">Transmembrane component of the tectonic-like complex, a complex localized at the transition zone of primary cilia and acting as a barrier that prevents diffusion of transmembrane proteins between the cilia and plasma membranes. Required for ciliogenesis and sonic hedgehog/SHH signaling.</text>
</comment>
<evidence type="ECO:0000256" key="2">
    <source>
        <dbReference type="ARBA" id="ARBA00009082"/>
    </source>
</evidence>
<evidence type="ECO:0000256" key="10">
    <source>
        <dbReference type="ARBA" id="ARBA00023273"/>
    </source>
</evidence>
<keyword evidence="22" id="KW-1185">Reference proteome</keyword>
<keyword evidence="10" id="KW-0966">Cell projection</keyword>
<evidence type="ECO:0000256" key="8">
    <source>
        <dbReference type="ARBA" id="ARBA00023136"/>
    </source>
</evidence>
<dbReference type="GO" id="GO:0060170">
    <property type="term" value="C:ciliary membrane"/>
    <property type="evidence" value="ECO:0007669"/>
    <property type="project" value="UniProtKB-SubCell"/>
</dbReference>
<reference evidence="13" key="1">
    <citation type="submission" date="2021-02" db="EMBL/GenBank/DDBJ databases">
        <authorList>
            <person name="Nowell W R."/>
        </authorList>
    </citation>
    <scope>NUCLEOTIDE SEQUENCE</scope>
</reference>
<evidence type="ECO:0000256" key="5">
    <source>
        <dbReference type="ARBA" id="ARBA00022692"/>
    </source>
</evidence>
<evidence type="ECO:0000313" key="15">
    <source>
        <dbReference type="EMBL" id="CAF2034791.1"/>
    </source>
</evidence>
<evidence type="ECO:0000313" key="22">
    <source>
        <dbReference type="Proteomes" id="UP000663866"/>
    </source>
</evidence>
<evidence type="ECO:0000256" key="6">
    <source>
        <dbReference type="ARBA" id="ARBA00022989"/>
    </source>
</evidence>
<evidence type="ECO:0000313" key="18">
    <source>
        <dbReference type="EMBL" id="CAF4107490.1"/>
    </source>
</evidence>
<dbReference type="EMBL" id="CAJNRF010002251">
    <property type="protein sequence ID" value="CAF2034791.1"/>
    <property type="molecule type" value="Genomic_DNA"/>
</dbReference>
<dbReference type="EMBL" id="CAJOBJ010112982">
    <property type="protein sequence ID" value="CAF4640270.1"/>
    <property type="molecule type" value="Genomic_DNA"/>
</dbReference>
<keyword evidence="7" id="KW-0969">Cilium</keyword>
<name>A0A815RB49_9BILA</name>
<dbReference type="Proteomes" id="UP000681720">
    <property type="component" value="Unassembled WGS sequence"/>
</dbReference>
<evidence type="ECO:0000313" key="13">
    <source>
        <dbReference type="EMBL" id="CAF1474658.1"/>
    </source>
</evidence>
<keyword evidence="6 12" id="KW-1133">Transmembrane helix</keyword>
<feature type="transmembrane region" description="Helical" evidence="12">
    <location>
        <begin position="20"/>
        <end position="45"/>
    </location>
</feature>
<evidence type="ECO:0000256" key="4">
    <source>
        <dbReference type="ARBA" id="ARBA00022475"/>
    </source>
</evidence>
<evidence type="ECO:0000313" key="20">
    <source>
        <dbReference type="EMBL" id="CAF4640270.1"/>
    </source>
</evidence>
<accession>A0A815RB49</accession>